<evidence type="ECO:0000256" key="1">
    <source>
        <dbReference type="ARBA" id="ARBA00009885"/>
    </source>
</evidence>
<dbReference type="STRING" id="1380566.A0A179G705"/>
<evidence type="ECO:0000313" key="3">
    <source>
        <dbReference type="EMBL" id="OAQ73577.1"/>
    </source>
</evidence>
<dbReference type="PANTHER" id="PTHR12775">
    <property type="entry name" value="PROTEIN C20ORF43 HOMOLOG"/>
    <property type="match status" value="1"/>
</dbReference>
<comment type="similarity">
    <text evidence="1">Belongs to the rtf2 family.</text>
</comment>
<organism evidence="3 4">
    <name type="scientific">Pochonia chlamydosporia 170</name>
    <dbReference type="NCBI Taxonomy" id="1380566"/>
    <lineage>
        <taxon>Eukaryota</taxon>
        <taxon>Fungi</taxon>
        <taxon>Dikarya</taxon>
        <taxon>Ascomycota</taxon>
        <taxon>Pezizomycotina</taxon>
        <taxon>Sordariomycetes</taxon>
        <taxon>Hypocreomycetidae</taxon>
        <taxon>Hypocreales</taxon>
        <taxon>Clavicipitaceae</taxon>
        <taxon>Pochonia</taxon>
    </lineage>
</organism>
<evidence type="ECO:0000313" key="4">
    <source>
        <dbReference type="Proteomes" id="UP000078397"/>
    </source>
</evidence>
<dbReference type="GeneID" id="28854804"/>
<dbReference type="PANTHER" id="PTHR12775:SF0">
    <property type="entry name" value="REPLICATION TERMINATION FACTOR 2"/>
    <property type="match status" value="1"/>
</dbReference>
<dbReference type="Pfam" id="PF04641">
    <property type="entry name" value="Rtf2"/>
    <property type="match status" value="1"/>
</dbReference>
<dbReference type="OrthoDB" id="247013at2759"/>
<feature type="region of interest" description="Disordered" evidence="2">
    <location>
        <begin position="181"/>
        <end position="233"/>
    </location>
</feature>
<comment type="caution">
    <text evidence="3">The sequence shown here is derived from an EMBL/GenBank/DDBJ whole genome shotgun (WGS) entry which is preliminary data.</text>
</comment>
<evidence type="ECO:0000256" key="2">
    <source>
        <dbReference type="SAM" id="MobiDB-lite"/>
    </source>
</evidence>
<protein>
    <submittedName>
        <fullName evidence="3">Uncharacterized protein</fullName>
    </submittedName>
</protein>
<reference evidence="3 4" key="1">
    <citation type="journal article" date="2016" name="PLoS Pathog.">
        <title>Biosynthesis of antibiotic leucinostatins in bio-control fungus Purpureocillium lilacinum and their inhibition on phytophthora revealed by genome mining.</title>
        <authorList>
            <person name="Wang G."/>
            <person name="Liu Z."/>
            <person name="Lin R."/>
            <person name="Li E."/>
            <person name="Mao Z."/>
            <person name="Ling J."/>
            <person name="Yang Y."/>
            <person name="Yin W.B."/>
            <person name="Xie B."/>
        </authorList>
    </citation>
    <scope>NUCLEOTIDE SEQUENCE [LARGE SCALE GENOMIC DNA]</scope>
    <source>
        <strain evidence="3">170</strain>
    </source>
</reference>
<name>A0A179G705_METCM</name>
<dbReference type="KEGG" id="pchm:VFPPC_13033"/>
<dbReference type="InterPro" id="IPR013083">
    <property type="entry name" value="Znf_RING/FYVE/PHD"/>
</dbReference>
<dbReference type="GO" id="GO:0006274">
    <property type="term" value="P:DNA replication termination"/>
    <property type="evidence" value="ECO:0007669"/>
    <property type="project" value="TreeGrafter"/>
</dbReference>
<dbReference type="GO" id="GO:0005634">
    <property type="term" value="C:nucleus"/>
    <property type="evidence" value="ECO:0007669"/>
    <property type="project" value="TreeGrafter"/>
</dbReference>
<dbReference type="RefSeq" id="XP_018149660.1">
    <property type="nucleotide sequence ID" value="XM_018290810.1"/>
</dbReference>
<proteinExistence type="inferred from homology"/>
<dbReference type="AlphaFoldDB" id="A0A179G705"/>
<feature type="compositionally biased region" description="Polar residues" evidence="2">
    <location>
        <begin position="204"/>
        <end position="231"/>
    </location>
</feature>
<feature type="compositionally biased region" description="Basic and acidic residues" evidence="2">
    <location>
        <begin position="181"/>
        <end position="192"/>
    </location>
</feature>
<gene>
    <name evidence="3" type="ORF">VFPPC_13033</name>
</gene>
<sequence length="269" mass="29544">MGNDGGSIPKRRELVKNAARAPTVSELKATALESLAHAWTHCALSGASLEMEAAVSDWRGRLFNYEAILNGLMPSDEPAEESPATFGIKSLRDVVRLKFSKSGDRWACPISMKEMGPSTKAVYLVPCGHAFAEIAITEIQESSCPECGEKFEKEDTITILPTTEKDIRWLERRLDNLREKGLTHSLKKDKSEKKKNKKRKGDETTGNGETTSKADTVQPSKGSDSRISGINNPLAASLTAKVLAEQDDRNKRRKLVAEAMTRNGEVVKS</sequence>
<dbReference type="InterPro" id="IPR027799">
    <property type="entry name" value="Rtf2_RING-finger"/>
</dbReference>
<dbReference type="InterPro" id="IPR006735">
    <property type="entry name" value="Rtf2"/>
</dbReference>
<dbReference type="Gene3D" id="3.30.40.10">
    <property type="entry name" value="Zinc/RING finger domain, C3HC4 (zinc finger)"/>
    <property type="match status" value="1"/>
</dbReference>
<accession>A0A179G705</accession>
<keyword evidence="4" id="KW-1185">Reference proteome</keyword>
<dbReference type="EMBL" id="LSBJ02000001">
    <property type="protein sequence ID" value="OAQ73577.1"/>
    <property type="molecule type" value="Genomic_DNA"/>
</dbReference>
<dbReference type="SUPFAM" id="SSF57850">
    <property type="entry name" value="RING/U-box"/>
    <property type="match status" value="1"/>
</dbReference>
<dbReference type="Proteomes" id="UP000078397">
    <property type="component" value="Unassembled WGS sequence"/>
</dbReference>
<dbReference type="CDD" id="cd16653">
    <property type="entry name" value="RING-like_Rtf2"/>
    <property type="match status" value="1"/>
</dbReference>